<dbReference type="InterPro" id="IPR050194">
    <property type="entry name" value="Glycosyltransferase_grp1"/>
</dbReference>
<name>A0A0F3KL02_9GAMM</name>
<dbReference type="Gene3D" id="3.40.50.2000">
    <property type="entry name" value="Glycogen Phosphorylase B"/>
    <property type="match status" value="2"/>
</dbReference>
<sequence>MARVWFISRKWPPAIGGMETYAAKLTHALRVRCELEAAVLPGRSNGRPPRMWRVAIFLVASMGRVAFRHADVIHVGDLVLWPVAWVALKRDSAPTVVITAYGLDVVYGRRRGLLPALYAFYLRLAARAIGDSVRIIAISRHTAGLCRDAGFRDVVVVTLGVDPPGEPVPDNRAAPGHPFLLFAGRLVRRKGAAWFVREVMPLMPAGIRLVVVGAVWDSDELAGCLTDPRVDYRGTVGAGELKRLRRDAVAVVMPNIHSEGFDTEGFGLAAVEAGADGGVLVASGIEGLVDAVVDGVTGFLLPAGDSCAWAATLERLLSWKPGQREAFIRGCQTEIAHRFAWPAVAEHTMAAYAPRAVPT</sequence>
<dbReference type="OrthoDB" id="4611853at2"/>
<organism evidence="2 3">
    <name type="scientific">Luteibacter yeojuensis</name>
    <dbReference type="NCBI Taxonomy" id="345309"/>
    <lineage>
        <taxon>Bacteria</taxon>
        <taxon>Pseudomonadati</taxon>
        <taxon>Pseudomonadota</taxon>
        <taxon>Gammaproteobacteria</taxon>
        <taxon>Lysobacterales</taxon>
        <taxon>Rhodanobacteraceae</taxon>
        <taxon>Luteibacter</taxon>
    </lineage>
</organism>
<feature type="domain" description="Glycosyltransferase subfamily 4-like N-terminal" evidence="1">
    <location>
        <begin position="39"/>
        <end position="163"/>
    </location>
</feature>
<dbReference type="PANTHER" id="PTHR45947">
    <property type="entry name" value="SULFOQUINOVOSYL TRANSFERASE SQD2"/>
    <property type="match status" value="1"/>
</dbReference>
<dbReference type="AlphaFoldDB" id="A0A0F3KL02"/>
<dbReference type="GO" id="GO:0016757">
    <property type="term" value="F:glycosyltransferase activity"/>
    <property type="evidence" value="ECO:0007669"/>
    <property type="project" value="TreeGrafter"/>
</dbReference>
<gene>
    <name evidence="2" type="ORF">VI08_13300</name>
</gene>
<evidence type="ECO:0000259" key="1">
    <source>
        <dbReference type="Pfam" id="PF13439"/>
    </source>
</evidence>
<proteinExistence type="predicted"/>
<reference evidence="2 3" key="1">
    <citation type="submission" date="2015-03" db="EMBL/GenBank/DDBJ databases">
        <title>Draft genome sequence of Luteibacter yeojuensis strain SU11.</title>
        <authorList>
            <person name="Sulaiman J."/>
            <person name="Priya K."/>
            <person name="Chan K.-G."/>
        </authorList>
    </citation>
    <scope>NUCLEOTIDE SEQUENCE [LARGE SCALE GENOMIC DNA]</scope>
    <source>
        <strain evidence="2 3">SU11</strain>
    </source>
</reference>
<comment type="caution">
    <text evidence="2">The sequence shown here is derived from an EMBL/GenBank/DDBJ whole genome shotgun (WGS) entry which is preliminary data.</text>
</comment>
<dbReference type="PATRIC" id="fig|345309.4.peg.2006"/>
<protein>
    <recommendedName>
        <fullName evidence="1">Glycosyltransferase subfamily 4-like N-terminal domain-containing protein</fullName>
    </recommendedName>
</protein>
<evidence type="ECO:0000313" key="3">
    <source>
        <dbReference type="Proteomes" id="UP000033651"/>
    </source>
</evidence>
<dbReference type="Proteomes" id="UP000033651">
    <property type="component" value="Unassembled WGS sequence"/>
</dbReference>
<evidence type="ECO:0000313" key="2">
    <source>
        <dbReference type="EMBL" id="KJV31637.1"/>
    </source>
</evidence>
<keyword evidence="3" id="KW-1185">Reference proteome</keyword>
<dbReference type="Pfam" id="PF13439">
    <property type="entry name" value="Glyco_transf_4"/>
    <property type="match status" value="1"/>
</dbReference>
<dbReference type="InterPro" id="IPR028098">
    <property type="entry name" value="Glyco_trans_4-like_N"/>
</dbReference>
<accession>A0A0F3KL02</accession>
<dbReference type="EMBL" id="JZRB01000028">
    <property type="protein sequence ID" value="KJV31637.1"/>
    <property type="molecule type" value="Genomic_DNA"/>
</dbReference>
<dbReference type="PANTHER" id="PTHR45947:SF3">
    <property type="entry name" value="SULFOQUINOVOSYL TRANSFERASE SQD2"/>
    <property type="match status" value="1"/>
</dbReference>
<dbReference type="CDD" id="cd03801">
    <property type="entry name" value="GT4_PimA-like"/>
    <property type="match status" value="1"/>
</dbReference>
<dbReference type="SUPFAM" id="SSF53756">
    <property type="entry name" value="UDP-Glycosyltransferase/glycogen phosphorylase"/>
    <property type="match status" value="1"/>
</dbReference>
<dbReference type="Pfam" id="PF13692">
    <property type="entry name" value="Glyco_trans_1_4"/>
    <property type="match status" value="1"/>
</dbReference>